<keyword evidence="11" id="KW-1185">Reference proteome</keyword>
<dbReference type="PANTHER" id="PTHR31707">
    <property type="entry name" value="PECTINESTERASE"/>
    <property type="match status" value="1"/>
</dbReference>
<comment type="catalytic activity">
    <reaction evidence="8">
        <text>[(1-&gt;4)-alpha-D-galacturonosyl methyl ester](n) + n H2O = [(1-&gt;4)-alpha-D-galacturonosyl](n) + n methanol + n H(+)</text>
        <dbReference type="Rhea" id="RHEA:22380"/>
        <dbReference type="Rhea" id="RHEA-COMP:14570"/>
        <dbReference type="Rhea" id="RHEA-COMP:14573"/>
        <dbReference type="ChEBI" id="CHEBI:15377"/>
        <dbReference type="ChEBI" id="CHEBI:15378"/>
        <dbReference type="ChEBI" id="CHEBI:17790"/>
        <dbReference type="ChEBI" id="CHEBI:140522"/>
        <dbReference type="ChEBI" id="CHEBI:140523"/>
        <dbReference type="EC" id="3.1.1.11"/>
    </reaction>
</comment>
<sequence>MTKVMLVGDGVRNTIITANWSSSAGFTTYSTATFGVDGNGFIARGITFRNTAGAESGQAVALRSASDLSVFYACSFEGYQDTLFAQAQRQLYKSCYIYGTVDVIFGNAAVVIQNSISIIYARKPLVGQANIITAQGRGDPYQNTGISIHNCRILAAPELKPVVDSVKTYLGRPWQEYSRTVVMKSYLDGLVDPEGWSKWATPTSHWILSKDYFGNAAAVLQNCMIYARRPMASQKFAVTAQGRTDPNQNTGISIHDSRTFLGRPWKEYSRTVFMQTYLGSLVDPAGWLEWDGNFSLNTLYYGEYRNSGPGSPTGRRVRLRGYRVITSATEAERFTVANFISGRFWLPATGVPFTARL</sequence>
<comment type="subcellular location">
    <subcellularLocation>
        <location evidence="1">Secreted</location>
        <location evidence="1">Cell wall</location>
    </subcellularLocation>
</comment>
<evidence type="ECO:0000256" key="5">
    <source>
        <dbReference type="ARBA" id="ARBA00022801"/>
    </source>
</evidence>
<dbReference type="Gene3D" id="2.160.20.10">
    <property type="entry name" value="Single-stranded right-handed beta-helix, Pectin lyase-like"/>
    <property type="match status" value="2"/>
</dbReference>
<dbReference type="GO" id="GO:0030599">
    <property type="term" value="F:pectinesterase activity"/>
    <property type="evidence" value="ECO:0007669"/>
    <property type="project" value="UniProtKB-EC"/>
</dbReference>
<keyword evidence="7" id="KW-0961">Cell wall biogenesis/degradation</keyword>
<keyword evidence="5" id="KW-0378">Hydrolase</keyword>
<dbReference type="FunFam" id="2.160.20.10:FF:000001">
    <property type="entry name" value="Pectinesterase"/>
    <property type="match status" value="1"/>
</dbReference>
<dbReference type="InterPro" id="IPR011050">
    <property type="entry name" value="Pectin_lyase_fold/virulence"/>
</dbReference>
<evidence type="ECO:0000256" key="6">
    <source>
        <dbReference type="ARBA" id="ARBA00023085"/>
    </source>
</evidence>
<evidence type="ECO:0000256" key="3">
    <source>
        <dbReference type="ARBA" id="ARBA00022512"/>
    </source>
</evidence>
<keyword evidence="4" id="KW-0964">Secreted</keyword>
<dbReference type="Pfam" id="PF01095">
    <property type="entry name" value="Pectinesterase"/>
    <property type="match status" value="2"/>
</dbReference>
<evidence type="ECO:0000259" key="9">
    <source>
        <dbReference type="Pfam" id="PF01095"/>
    </source>
</evidence>
<proteinExistence type="predicted"/>
<evidence type="ECO:0000256" key="4">
    <source>
        <dbReference type="ARBA" id="ARBA00022525"/>
    </source>
</evidence>
<dbReference type="AlphaFoldDB" id="A0A8X8ZV51"/>
<evidence type="ECO:0000313" key="11">
    <source>
        <dbReference type="Proteomes" id="UP000298416"/>
    </source>
</evidence>
<evidence type="ECO:0000256" key="2">
    <source>
        <dbReference type="ARBA" id="ARBA00005184"/>
    </source>
</evidence>
<reference evidence="10" key="1">
    <citation type="submission" date="2018-01" db="EMBL/GenBank/DDBJ databases">
        <authorList>
            <person name="Mao J.F."/>
        </authorList>
    </citation>
    <scope>NUCLEOTIDE SEQUENCE</scope>
    <source>
        <strain evidence="10">Huo1</strain>
        <tissue evidence="10">Leaf</tissue>
    </source>
</reference>
<comment type="caution">
    <text evidence="10">The sequence shown here is derived from an EMBL/GenBank/DDBJ whole genome shotgun (WGS) entry which is preliminary data.</text>
</comment>
<feature type="domain" description="Pectinesterase catalytic" evidence="9">
    <location>
        <begin position="213"/>
        <end position="342"/>
    </location>
</feature>
<evidence type="ECO:0000313" key="10">
    <source>
        <dbReference type="EMBL" id="KAG6418137.1"/>
    </source>
</evidence>
<comment type="pathway">
    <text evidence="2">Glycan metabolism; pectin degradation; 2-dehydro-3-deoxy-D-gluconate from pectin: step 1/5.</text>
</comment>
<dbReference type="Proteomes" id="UP000298416">
    <property type="component" value="Unassembled WGS sequence"/>
</dbReference>
<keyword evidence="6" id="KW-0063">Aspartyl esterase</keyword>
<accession>A0A8X8ZV51</accession>
<name>A0A8X8ZV51_SALSN</name>
<reference evidence="10" key="2">
    <citation type="submission" date="2020-08" db="EMBL/GenBank/DDBJ databases">
        <title>Plant Genome Project.</title>
        <authorList>
            <person name="Zhang R.-G."/>
        </authorList>
    </citation>
    <scope>NUCLEOTIDE SEQUENCE</scope>
    <source>
        <strain evidence="10">Huo1</strain>
        <tissue evidence="10">Leaf</tissue>
    </source>
</reference>
<keyword evidence="3" id="KW-0134">Cell wall</keyword>
<feature type="domain" description="Pectinesterase catalytic" evidence="9">
    <location>
        <begin position="2"/>
        <end position="202"/>
    </location>
</feature>
<gene>
    <name evidence="10" type="ORF">SASPL_120336</name>
</gene>
<dbReference type="EMBL" id="PNBA02000007">
    <property type="protein sequence ID" value="KAG6418137.1"/>
    <property type="molecule type" value="Genomic_DNA"/>
</dbReference>
<dbReference type="GO" id="GO:0042545">
    <property type="term" value="P:cell wall modification"/>
    <property type="evidence" value="ECO:0007669"/>
    <property type="project" value="InterPro"/>
</dbReference>
<evidence type="ECO:0000256" key="7">
    <source>
        <dbReference type="ARBA" id="ARBA00023316"/>
    </source>
</evidence>
<evidence type="ECO:0000256" key="1">
    <source>
        <dbReference type="ARBA" id="ARBA00004191"/>
    </source>
</evidence>
<dbReference type="InterPro" id="IPR000070">
    <property type="entry name" value="Pectinesterase_cat"/>
</dbReference>
<evidence type="ECO:0000256" key="8">
    <source>
        <dbReference type="ARBA" id="ARBA00047928"/>
    </source>
</evidence>
<organism evidence="10">
    <name type="scientific">Salvia splendens</name>
    <name type="common">Scarlet sage</name>
    <dbReference type="NCBI Taxonomy" id="180675"/>
    <lineage>
        <taxon>Eukaryota</taxon>
        <taxon>Viridiplantae</taxon>
        <taxon>Streptophyta</taxon>
        <taxon>Embryophyta</taxon>
        <taxon>Tracheophyta</taxon>
        <taxon>Spermatophyta</taxon>
        <taxon>Magnoliopsida</taxon>
        <taxon>eudicotyledons</taxon>
        <taxon>Gunneridae</taxon>
        <taxon>Pentapetalae</taxon>
        <taxon>asterids</taxon>
        <taxon>lamiids</taxon>
        <taxon>Lamiales</taxon>
        <taxon>Lamiaceae</taxon>
        <taxon>Nepetoideae</taxon>
        <taxon>Mentheae</taxon>
        <taxon>Salviinae</taxon>
        <taxon>Salvia</taxon>
        <taxon>Salvia subgen. Calosphace</taxon>
        <taxon>core Calosphace</taxon>
    </lineage>
</organism>
<dbReference type="InterPro" id="IPR012334">
    <property type="entry name" value="Pectin_lyas_fold"/>
</dbReference>
<protein>
    <recommendedName>
        <fullName evidence="9">Pectinesterase catalytic domain-containing protein</fullName>
    </recommendedName>
</protein>
<dbReference type="SUPFAM" id="SSF51126">
    <property type="entry name" value="Pectin lyase-like"/>
    <property type="match status" value="2"/>
</dbReference>